<dbReference type="GO" id="GO:0031594">
    <property type="term" value="C:neuromuscular junction"/>
    <property type="evidence" value="ECO:0007669"/>
    <property type="project" value="TreeGrafter"/>
</dbReference>
<evidence type="ECO:0000313" key="10">
    <source>
        <dbReference type="WBParaSite" id="maker-uti_cns_0013873-snap-gene-0.2-mRNA-1"/>
    </source>
</evidence>
<dbReference type="SMART" id="SM01145">
    <property type="entry name" value="DUF1041"/>
    <property type="match status" value="1"/>
</dbReference>
<dbReference type="Proteomes" id="UP000095280">
    <property type="component" value="Unplaced"/>
</dbReference>
<dbReference type="GO" id="GO:0017075">
    <property type="term" value="F:syntaxin-1 binding"/>
    <property type="evidence" value="ECO:0007669"/>
    <property type="project" value="TreeGrafter"/>
</dbReference>
<dbReference type="PANTHER" id="PTHR10480:SF12">
    <property type="entry name" value="UNC-13, ISOFORM E"/>
    <property type="match status" value="1"/>
</dbReference>
<accession>A0A1I8IKV1</accession>
<dbReference type="GO" id="GO:0005516">
    <property type="term" value="F:calmodulin binding"/>
    <property type="evidence" value="ECO:0007669"/>
    <property type="project" value="TreeGrafter"/>
</dbReference>
<dbReference type="Gene3D" id="2.60.40.150">
    <property type="entry name" value="C2 domain"/>
    <property type="match status" value="2"/>
</dbReference>
<evidence type="ECO:0000259" key="7">
    <source>
        <dbReference type="PROSITE" id="PS51258"/>
    </source>
</evidence>
<evidence type="ECO:0000259" key="8">
    <source>
        <dbReference type="PROSITE" id="PS51259"/>
    </source>
</evidence>
<dbReference type="GO" id="GO:0016082">
    <property type="term" value="P:synaptic vesicle priming"/>
    <property type="evidence" value="ECO:0007669"/>
    <property type="project" value="TreeGrafter"/>
</dbReference>
<dbReference type="GO" id="GO:0035249">
    <property type="term" value="P:synaptic transmission, glutamatergic"/>
    <property type="evidence" value="ECO:0007669"/>
    <property type="project" value="TreeGrafter"/>
</dbReference>
<feature type="domain" description="C2" evidence="5">
    <location>
        <begin position="1365"/>
        <end position="1447"/>
    </location>
</feature>
<evidence type="ECO:0000256" key="2">
    <source>
        <dbReference type="ARBA" id="ARBA00022737"/>
    </source>
</evidence>
<dbReference type="FunFam" id="2.60.40.150:FF:000002">
    <property type="entry name" value="Protein unc-13 homolog B"/>
    <property type="match status" value="1"/>
</dbReference>
<feature type="domain" description="MHD1" evidence="7">
    <location>
        <begin position="923"/>
        <end position="1045"/>
    </location>
</feature>
<sequence>KWHAYQKTLQAICHPISGSAPHSFQTWSARSPAHCEECGGLLWGLARQGVRCTQCGVRSHIRCQQLLNADCLQRTAQRAGVGASQAPEDRRGAAMRWALMERVSQRLRAKAPLLRIVRRAFDIGEAEHERHVRRAQESALKGASAWSARITIVVVSASGLAGKDRDGTSDPYVTVQVGRVRKRTKTVPRELNPTWNEKFCFESHNFSDRIKVRVWDEDNDFKARIRQKLIRESDEFLGQSLIEVRTLSGEMEGSYSLEKRTDKSMVSGTIRLHINVQISGEENSPPYHLQYACLHESNAASSSPFESSRRHASVCTHRVVGLWFLGWLADHALMVLKETVRLMLDRLLSSLLLDRLVRGGLVRLVPCWLSWLPLDDGTQLVSCDLAFMPRDQCHVGSLLGNELGSLLDLLAAGRVPDARSDWRLHGDRVAQLPSHELRWALQPACMRYAPYSLDGCRVSIRHSHSLWPARHRIDQNEQQSDLRHVRVIHVHSVPGLLLLRPPVDSRWATWSKPRAVTAHRAALKGFSAGEQLDHLLVATRFITSTLFHNIYCETHHRDDSDKVDIGGVGSIDASPNFLSVASSGHRGSCVEVAQSWQVYFESNTQEIVEEFARRYGVDRLYQAMTHFSCLTTRLTCPGVPAVLSSLLANINAQLARPTIIDCANAENLGGSAANRLATSNFGRDRFIRLIDQLHNSLRIRLSNYRSAFPASQPDRLWDLKACVDLLTSIAFFRLKYPASEQIPTISFKQNFLKTHECCSKATSRLYTQVQQSANAPRAAAVLRDCARNCLRATYGFVRDNCPQLSGCSSSSSAASSGATELNPDSLHFWHRMVELVAAVIDEDRAVYAPVLNQFPQQFQLTELSASVLWELLCEDLDAVLKQRRQSGENQQPDRRRNGETAAATNTGCEYLNLLIRTQCLYDKYICPLQKRQQQNATQQQQQPTVLPPAFPSWFEPFVLSWLADMETASLEFVRSAYARDRRDGFQRSSEHARFSTSVVDTIAQLGQCHRVLQRLGTADPQVAARQAGRFAESVAKVLREYSRVMRADFVSTWAAGGASTSTARVLLNNAQQLRVQLHQLYESMGGDTELPVESRQLLQGLQEELGESLDAMAGQAATIRASAQEARRALISCGCIETGPARKNSVHQTSTAQQQQLQEAADAVLRPLVNFLDGALELLAADCERAVLRRLLKRLWRVTVRCLEMLVLLPISAGLASRFVAEGLQQGGTTRSPTMAVIEQGGEENGRAGVSCASASANGAALHSAAARRWQFWGLVKLIPDSWLTETQRPLTRDQCSVLLVAIETIKQYFHADGNGLKMAYLERSPELRSLRCSLALYSETTDALIRAFVATQASQDSLISAEDKTGEVSVQVDLFKHDATGHVKISVRVVSASDLLWHPLNSFRPYVEVALVGPGCEQGGGVGSKHSFTTRCRKGTDSPKYNELFH</sequence>
<dbReference type="PRINTS" id="PR00360">
    <property type="entry name" value="C2DOMAIN"/>
</dbReference>
<dbReference type="GO" id="GO:0099525">
    <property type="term" value="P:presynaptic dense core vesicle exocytosis"/>
    <property type="evidence" value="ECO:0007669"/>
    <property type="project" value="TreeGrafter"/>
</dbReference>
<dbReference type="SMART" id="SM00109">
    <property type="entry name" value="C1"/>
    <property type="match status" value="1"/>
</dbReference>
<keyword evidence="9" id="KW-1185">Reference proteome</keyword>
<evidence type="ECO:0000256" key="4">
    <source>
        <dbReference type="ARBA" id="ARBA00022833"/>
    </source>
</evidence>
<dbReference type="GO" id="GO:0008270">
    <property type="term" value="F:zinc ion binding"/>
    <property type="evidence" value="ECO:0007669"/>
    <property type="project" value="UniProtKB-KW"/>
</dbReference>
<evidence type="ECO:0000259" key="6">
    <source>
        <dbReference type="PROSITE" id="PS50081"/>
    </source>
</evidence>
<dbReference type="PROSITE" id="PS50004">
    <property type="entry name" value="C2"/>
    <property type="match status" value="2"/>
</dbReference>
<dbReference type="PROSITE" id="PS51259">
    <property type="entry name" value="MHD2"/>
    <property type="match status" value="1"/>
</dbReference>
<dbReference type="PANTHER" id="PTHR10480">
    <property type="entry name" value="PROTEIN UNC-13 HOMOLOG"/>
    <property type="match status" value="1"/>
</dbReference>
<dbReference type="InterPro" id="IPR014772">
    <property type="entry name" value="Munc13_dom-2"/>
</dbReference>
<dbReference type="InterPro" id="IPR014770">
    <property type="entry name" value="Munc13_1"/>
</dbReference>
<dbReference type="WBParaSite" id="maker-uti_cns_0013873-snap-gene-0.2-mRNA-1">
    <property type="protein sequence ID" value="maker-uti_cns_0013873-snap-gene-0.2-mRNA-1"/>
    <property type="gene ID" value="maker-uti_cns_0013873-snap-gene-0.2"/>
</dbReference>
<dbReference type="SUPFAM" id="SSF49562">
    <property type="entry name" value="C2 domain (Calcium/lipid-binding domain, CaLB)"/>
    <property type="match status" value="2"/>
</dbReference>
<dbReference type="InterPro" id="IPR002219">
    <property type="entry name" value="PKC_DAG/PE"/>
</dbReference>
<protein>
    <submittedName>
        <fullName evidence="10">Protein kinase C</fullName>
    </submittedName>
</protein>
<keyword evidence="1" id="KW-0479">Metal-binding</keyword>
<dbReference type="GO" id="GO:0042734">
    <property type="term" value="C:presynaptic membrane"/>
    <property type="evidence" value="ECO:0007669"/>
    <property type="project" value="TreeGrafter"/>
</dbReference>
<dbReference type="PROSITE" id="PS00479">
    <property type="entry name" value="ZF_DAG_PE_1"/>
    <property type="match status" value="1"/>
</dbReference>
<keyword evidence="4" id="KW-0862">Zinc</keyword>
<dbReference type="Gene3D" id="1.20.58.1100">
    <property type="match status" value="1"/>
</dbReference>
<dbReference type="Pfam" id="PF00130">
    <property type="entry name" value="C1_1"/>
    <property type="match status" value="1"/>
</dbReference>
<feature type="domain" description="MHD2" evidence="8">
    <location>
        <begin position="1162"/>
        <end position="1349"/>
    </location>
</feature>
<name>A0A1I8IKV1_9PLAT</name>
<dbReference type="GO" id="GO:0061789">
    <property type="term" value="P:dense core granule priming"/>
    <property type="evidence" value="ECO:0007669"/>
    <property type="project" value="TreeGrafter"/>
</dbReference>
<dbReference type="GO" id="GO:0016081">
    <property type="term" value="P:synaptic vesicle docking"/>
    <property type="evidence" value="ECO:0007669"/>
    <property type="project" value="TreeGrafter"/>
</dbReference>
<evidence type="ECO:0000313" key="9">
    <source>
        <dbReference type="Proteomes" id="UP000095280"/>
    </source>
</evidence>
<dbReference type="InterPro" id="IPR010439">
    <property type="entry name" value="MUN_dom"/>
</dbReference>
<dbReference type="InterPro" id="IPR046349">
    <property type="entry name" value="C1-like_sf"/>
</dbReference>
<dbReference type="PROSITE" id="PS50081">
    <property type="entry name" value="ZF_DAG_PE_2"/>
    <property type="match status" value="1"/>
</dbReference>
<reference evidence="10" key="1">
    <citation type="submission" date="2016-11" db="UniProtKB">
        <authorList>
            <consortium name="WormBaseParasite"/>
        </authorList>
    </citation>
    <scope>IDENTIFICATION</scope>
</reference>
<keyword evidence="3" id="KW-0863">Zinc-finger</keyword>
<dbReference type="Gene3D" id="3.30.60.20">
    <property type="match status" value="1"/>
</dbReference>
<dbReference type="Pfam" id="PF06292">
    <property type="entry name" value="MUN"/>
    <property type="match status" value="1"/>
</dbReference>
<dbReference type="SMART" id="SM00239">
    <property type="entry name" value="C2"/>
    <property type="match status" value="1"/>
</dbReference>
<keyword evidence="2" id="KW-0677">Repeat</keyword>
<dbReference type="Pfam" id="PF00168">
    <property type="entry name" value="C2"/>
    <property type="match status" value="2"/>
</dbReference>
<evidence type="ECO:0000256" key="1">
    <source>
        <dbReference type="ARBA" id="ARBA00022723"/>
    </source>
</evidence>
<dbReference type="PROSITE" id="PS51258">
    <property type="entry name" value="MHD1"/>
    <property type="match status" value="1"/>
</dbReference>
<feature type="domain" description="C2" evidence="5">
    <location>
        <begin position="131"/>
        <end position="257"/>
    </location>
</feature>
<dbReference type="SUPFAM" id="SSF57889">
    <property type="entry name" value="Cysteine-rich domain"/>
    <property type="match status" value="1"/>
</dbReference>
<dbReference type="InterPro" id="IPR027080">
    <property type="entry name" value="Unc-13"/>
</dbReference>
<dbReference type="GO" id="GO:0043195">
    <property type="term" value="C:terminal bouton"/>
    <property type="evidence" value="ECO:0007669"/>
    <property type="project" value="TreeGrafter"/>
</dbReference>
<dbReference type="GO" id="GO:0030672">
    <property type="term" value="C:synaptic vesicle membrane"/>
    <property type="evidence" value="ECO:0007669"/>
    <property type="project" value="TreeGrafter"/>
</dbReference>
<evidence type="ECO:0000256" key="3">
    <source>
        <dbReference type="ARBA" id="ARBA00022771"/>
    </source>
</evidence>
<dbReference type="GO" id="GO:0098831">
    <property type="term" value="C:presynaptic active zone cytoplasmic component"/>
    <property type="evidence" value="ECO:0007669"/>
    <property type="project" value="TreeGrafter"/>
</dbReference>
<dbReference type="GO" id="GO:0019992">
    <property type="term" value="F:diacylglycerol binding"/>
    <property type="evidence" value="ECO:0007669"/>
    <property type="project" value="InterPro"/>
</dbReference>
<dbReference type="InterPro" id="IPR035892">
    <property type="entry name" value="C2_domain_sf"/>
</dbReference>
<dbReference type="InterPro" id="IPR000008">
    <property type="entry name" value="C2_dom"/>
</dbReference>
<feature type="domain" description="Phorbol-ester/DAG-type" evidence="6">
    <location>
        <begin position="21"/>
        <end position="71"/>
    </location>
</feature>
<organism evidence="9 10">
    <name type="scientific">Macrostomum lignano</name>
    <dbReference type="NCBI Taxonomy" id="282301"/>
    <lineage>
        <taxon>Eukaryota</taxon>
        <taxon>Metazoa</taxon>
        <taxon>Spiralia</taxon>
        <taxon>Lophotrochozoa</taxon>
        <taxon>Platyhelminthes</taxon>
        <taxon>Rhabditophora</taxon>
        <taxon>Macrostomorpha</taxon>
        <taxon>Macrostomida</taxon>
        <taxon>Macrostomidae</taxon>
        <taxon>Macrostomum</taxon>
    </lineage>
</organism>
<dbReference type="Gene3D" id="1.10.357.50">
    <property type="match status" value="1"/>
</dbReference>
<proteinExistence type="predicted"/>
<evidence type="ECO:0000259" key="5">
    <source>
        <dbReference type="PROSITE" id="PS50004"/>
    </source>
</evidence>